<dbReference type="PANTHER" id="PTHR33709:SF25">
    <property type="entry name" value="UBIQUITIN-SPECIFIC PROTEASE FAMILY C19-RELATED PROTEIN-RELATED"/>
    <property type="match status" value="1"/>
</dbReference>
<keyword evidence="2" id="KW-0812">Transmembrane</keyword>
<dbReference type="STRING" id="59895.A0A103XCG3"/>
<dbReference type="Proteomes" id="UP000243975">
    <property type="component" value="Unassembled WGS sequence"/>
</dbReference>
<protein>
    <recommendedName>
        <fullName evidence="5">Ubiquitin-specific protease family C19-related protein</fullName>
    </recommendedName>
</protein>
<keyword evidence="4" id="KW-1185">Reference proteome</keyword>
<evidence type="ECO:0008006" key="5">
    <source>
        <dbReference type="Google" id="ProtNLM"/>
    </source>
</evidence>
<dbReference type="InterPro" id="IPR040339">
    <property type="entry name" value="At1g16860-like"/>
</dbReference>
<evidence type="ECO:0000256" key="2">
    <source>
        <dbReference type="SAM" id="Phobius"/>
    </source>
</evidence>
<keyword evidence="2" id="KW-0472">Membrane</keyword>
<name>A0A103XCG3_CYNCS</name>
<accession>A0A103XCG3</accession>
<evidence type="ECO:0000313" key="3">
    <source>
        <dbReference type="EMBL" id="KVH88178.1"/>
    </source>
</evidence>
<dbReference type="OMA" id="YVSTELH"/>
<feature type="transmembrane region" description="Helical" evidence="2">
    <location>
        <begin position="161"/>
        <end position="181"/>
    </location>
</feature>
<sequence>MGSRIPSHQLSNGLYVSGRPEQLKERQPTLGSRAIPYTGGDVKKSGELGKMFDIPVSDRPPPVLKLNRASSSSQHSSSGSLRSGPNSGSGPIPKRTSGSGPMAVPTGLLLTSGPLGSNVGRRSGQLEPPAVSSKGKTIYGSAVTTLGYDDIKLGFKVSKKLMWMFLVMAVIGLMVGTFLMVAVKKPLILVAVVAVLILAGVVILWNCAFKKRRLLSFLRKYPDAELRGAIDGQFVKVTGVVTCGSIPLESSFQKVPRCVYVSTELHEYKGWGGKSANPNHHCFSWGCRNSEKYVADFYISDFQSGLRAVVKAGAGAKVAPFVKETTVVDITKENRESSPTFMSWLADRSLSCDDRVMRLKEGYIKEGSTVSVMGVIRRHDNVLMIVPPAEPVSTGCRWGCGLLPTYVEGLVLTCDESQNADVIPV</sequence>
<evidence type="ECO:0000256" key="1">
    <source>
        <dbReference type="SAM" id="MobiDB-lite"/>
    </source>
</evidence>
<evidence type="ECO:0000313" key="4">
    <source>
        <dbReference type="Proteomes" id="UP000243975"/>
    </source>
</evidence>
<dbReference type="AlphaFoldDB" id="A0A103XCG3"/>
<dbReference type="Gramene" id="KVH88178">
    <property type="protein sequence ID" value="KVH88178"/>
    <property type="gene ID" value="Ccrd_024433"/>
</dbReference>
<keyword evidence="2" id="KW-1133">Transmembrane helix</keyword>
<organism evidence="3 4">
    <name type="scientific">Cynara cardunculus var. scolymus</name>
    <name type="common">Globe artichoke</name>
    <name type="synonym">Cynara scolymus</name>
    <dbReference type="NCBI Taxonomy" id="59895"/>
    <lineage>
        <taxon>Eukaryota</taxon>
        <taxon>Viridiplantae</taxon>
        <taxon>Streptophyta</taxon>
        <taxon>Embryophyta</taxon>
        <taxon>Tracheophyta</taxon>
        <taxon>Spermatophyta</taxon>
        <taxon>Magnoliopsida</taxon>
        <taxon>eudicotyledons</taxon>
        <taxon>Gunneridae</taxon>
        <taxon>Pentapetalae</taxon>
        <taxon>asterids</taxon>
        <taxon>campanulids</taxon>
        <taxon>Asterales</taxon>
        <taxon>Asteraceae</taxon>
        <taxon>Carduoideae</taxon>
        <taxon>Cardueae</taxon>
        <taxon>Carduinae</taxon>
        <taxon>Cynara</taxon>
    </lineage>
</organism>
<feature type="region of interest" description="Disordered" evidence="1">
    <location>
        <begin position="1"/>
        <end position="100"/>
    </location>
</feature>
<dbReference type="EMBL" id="LEKV01005536">
    <property type="protein sequence ID" value="KVH88178.1"/>
    <property type="molecule type" value="Genomic_DNA"/>
</dbReference>
<dbReference type="PANTHER" id="PTHR33709">
    <property type="entry name" value="OSJNBA0035M09.9 PROTEIN"/>
    <property type="match status" value="1"/>
</dbReference>
<proteinExistence type="predicted"/>
<reference evidence="3 4" key="1">
    <citation type="journal article" date="2016" name="Sci. Rep.">
        <title>The genome sequence of the outbreeding globe artichoke constructed de novo incorporating a phase-aware low-pass sequencing strategy of F1 progeny.</title>
        <authorList>
            <person name="Scaglione D."/>
            <person name="Reyes-Chin-Wo S."/>
            <person name="Acquadro A."/>
            <person name="Froenicke L."/>
            <person name="Portis E."/>
            <person name="Beitel C."/>
            <person name="Tirone M."/>
            <person name="Mauro R."/>
            <person name="Lo Monaco A."/>
            <person name="Mauromicale G."/>
            <person name="Faccioli P."/>
            <person name="Cattivelli L."/>
            <person name="Rieseberg L."/>
            <person name="Michelmore R."/>
            <person name="Lanteri S."/>
        </authorList>
    </citation>
    <scope>NUCLEOTIDE SEQUENCE [LARGE SCALE GENOMIC DNA]</scope>
    <source>
        <strain evidence="3">2C</strain>
    </source>
</reference>
<feature type="transmembrane region" description="Helical" evidence="2">
    <location>
        <begin position="187"/>
        <end position="209"/>
    </location>
</feature>
<dbReference type="OrthoDB" id="1899156at2759"/>
<gene>
    <name evidence="3" type="ORF">Ccrd_024433</name>
</gene>
<comment type="caution">
    <text evidence="3">The sequence shown here is derived from an EMBL/GenBank/DDBJ whole genome shotgun (WGS) entry which is preliminary data.</text>
</comment>
<feature type="compositionally biased region" description="Low complexity" evidence="1">
    <location>
        <begin position="70"/>
        <end position="90"/>
    </location>
</feature>
<feature type="compositionally biased region" description="Polar residues" evidence="1">
    <location>
        <begin position="1"/>
        <end position="14"/>
    </location>
</feature>